<comment type="caution">
    <text evidence="1">The sequence shown here is derived from an EMBL/GenBank/DDBJ whole genome shotgun (WGS) entry which is preliminary data.</text>
</comment>
<dbReference type="EMBL" id="VSRR010111228">
    <property type="protein sequence ID" value="MPC97738.1"/>
    <property type="molecule type" value="Genomic_DNA"/>
</dbReference>
<dbReference type="AlphaFoldDB" id="A0A5B7JXM9"/>
<proteinExistence type="predicted"/>
<sequence length="62" mass="6560">MILPPRADIYSLSTSPLPSLSSPLPFPYFPLPPLNLTGGRPSLTAEWSPKCSESGVCSAVKS</sequence>
<gene>
    <name evidence="1" type="ORF">E2C01_093067</name>
</gene>
<reference evidence="1 2" key="1">
    <citation type="submission" date="2019-05" db="EMBL/GenBank/DDBJ databases">
        <title>Another draft genome of Portunus trituberculatus and its Hox gene families provides insights of decapod evolution.</title>
        <authorList>
            <person name="Jeong J.-H."/>
            <person name="Song I."/>
            <person name="Kim S."/>
            <person name="Choi T."/>
            <person name="Kim D."/>
            <person name="Ryu S."/>
            <person name="Kim W."/>
        </authorList>
    </citation>
    <scope>NUCLEOTIDE SEQUENCE [LARGE SCALE GENOMIC DNA]</scope>
    <source>
        <tissue evidence="1">Muscle</tissue>
    </source>
</reference>
<evidence type="ECO:0000313" key="2">
    <source>
        <dbReference type="Proteomes" id="UP000324222"/>
    </source>
</evidence>
<dbReference type="Proteomes" id="UP000324222">
    <property type="component" value="Unassembled WGS sequence"/>
</dbReference>
<keyword evidence="2" id="KW-1185">Reference proteome</keyword>
<evidence type="ECO:0000313" key="1">
    <source>
        <dbReference type="EMBL" id="MPC97738.1"/>
    </source>
</evidence>
<protein>
    <submittedName>
        <fullName evidence="1">Uncharacterized protein</fullName>
    </submittedName>
</protein>
<name>A0A5B7JXM9_PORTR</name>
<organism evidence="1 2">
    <name type="scientific">Portunus trituberculatus</name>
    <name type="common">Swimming crab</name>
    <name type="synonym">Neptunus trituberculatus</name>
    <dbReference type="NCBI Taxonomy" id="210409"/>
    <lineage>
        <taxon>Eukaryota</taxon>
        <taxon>Metazoa</taxon>
        <taxon>Ecdysozoa</taxon>
        <taxon>Arthropoda</taxon>
        <taxon>Crustacea</taxon>
        <taxon>Multicrustacea</taxon>
        <taxon>Malacostraca</taxon>
        <taxon>Eumalacostraca</taxon>
        <taxon>Eucarida</taxon>
        <taxon>Decapoda</taxon>
        <taxon>Pleocyemata</taxon>
        <taxon>Brachyura</taxon>
        <taxon>Eubrachyura</taxon>
        <taxon>Portunoidea</taxon>
        <taxon>Portunidae</taxon>
        <taxon>Portuninae</taxon>
        <taxon>Portunus</taxon>
    </lineage>
</organism>
<accession>A0A5B7JXM9</accession>